<accession>A0A1W0VYW6</accession>
<protein>
    <submittedName>
        <fullName evidence="1">Uncharacterized protein</fullName>
    </submittedName>
</protein>
<gene>
    <name evidence="1" type="ORF">SORBI_3003G251050</name>
</gene>
<dbReference type="EMBL" id="CM000762">
    <property type="protein sequence ID" value="OQU87305.1"/>
    <property type="molecule type" value="Genomic_DNA"/>
</dbReference>
<evidence type="ECO:0000313" key="1">
    <source>
        <dbReference type="EMBL" id="OQU87305.1"/>
    </source>
</evidence>
<name>A0A1W0VYW6_SORBI</name>
<dbReference type="InParanoid" id="A0A1W0VYW6"/>
<proteinExistence type="predicted"/>
<reference evidence="1 2" key="1">
    <citation type="journal article" date="2009" name="Nature">
        <title>The Sorghum bicolor genome and the diversification of grasses.</title>
        <authorList>
            <person name="Paterson A.H."/>
            <person name="Bowers J.E."/>
            <person name="Bruggmann R."/>
            <person name="Dubchak I."/>
            <person name="Grimwood J."/>
            <person name="Gundlach H."/>
            <person name="Haberer G."/>
            <person name="Hellsten U."/>
            <person name="Mitros T."/>
            <person name="Poliakov A."/>
            <person name="Schmutz J."/>
            <person name="Spannagl M."/>
            <person name="Tang H."/>
            <person name="Wang X."/>
            <person name="Wicker T."/>
            <person name="Bharti A.K."/>
            <person name="Chapman J."/>
            <person name="Feltus F.A."/>
            <person name="Gowik U."/>
            <person name="Grigoriev I.V."/>
            <person name="Lyons E."/>
            <person name="Maher C.A."/>
            <person name="Martis M."/>
            <person name="Narechania A."/>
            <person name="Otillar R.P."/>
            <person name="Penning B.W."/>
            <person name="Salamov A.A."/>
            <person name="Wang Y."/>
            <person name="Zhang L."/>
            <person name="Carpita N.C."/>
            <person name="Freeling M."/>
            <person name="Gingle A.R."/>
            <person name="Hash C.T."/>
            <person name="Keller B."/>
            <person name="Klein P."/>
            <person name="Kresovich S."/>
            <person name="McCann M.C."/>
            <person name="Ming R."/>
            <person name="Peterson D.G."/>
            <person name="Mehboob-ur-Rahman"/>
            <person name="Ware D."/>
            <person name="Westhoff P."/>
            <person name="Mayer K.F."/>
            <person name="Messing J."/>
            <person name="Rokhsar D.S."/>
        </authorList>
    </citation>
    <scope>NUCLEOTIDE SEQUENCE [LARGE SCALE GENOMIC DNA]</scope>
    <source>
        <strain evidence="2">cv. BTx623</strain>
    </source>
</reference>
<dbReference type="AlphaFoldDB" id="A0A1W0VYW6"/>
<reference evidence="2" key="2">
    <citation type="journal article" date="2018" name="Plant J.">
        <title>The Sorghum bicolor reference genome: improved assembly, gene annotations, a transcriptome atlas, and signatures of genome organization.</title>
        <authorList>
            <person name="McCormick R.F."/>
            <person name="Truong S.K."/>
            <person name="Sreedasyam A."/>
            <person name="Jenkins J."/>
            <person name="Shu S."/>
            <person name="Sims D."/>
            <person name="Kennedy M."/>
            <person name="Amirebrahimi M."/>
            <person name="Weers B.D."/>
            <person name="McKinley B."/>
            <person name="Mattison A."/>
            <person name="Morishige D.T."/>
            <person name="Grimwood J."/>
            <person name="Schmutz J."/>
            <person name="Mullet J.E."/>
        </authorList>
    </citation>
    <scope>NUCLEOTIDE SEQUENCE [LARGE SCALE GENOMIC DNA]</scope>
    <source>
        <strain evidence="2">cv. BTx623</strain>
    </source>
</reference>
<dbReference type="Gramene" id="OQU87305">
    <property type="protein sequence ID" value="OQU87305"/>
    <property type="gene ID" value="SORBI_3003G251050"/>
</dbReference>
<dbReference type="Proteomes" id="UP000000768">
    <property type="component" value="Chromosome 3"/>
</dbReference>
<organism evidence="1 2">
    <name type="scientific">Sorghum bicolor</name>
    <name type="common">Sorghum</name>
    <name type="synonym">Sorghum vulgare</name>
    <dbReference type="NCBI Taxonomy" id="4558"/>
    <lineage>
        <taxon>Eukaryota</taxon>
        <taxon>Viridiplantae</taxon>
        <taxon>Streptophyta</taxon>
        <taxon>Embryophyta</taxon>
        <taxon>Tracheophyta</taxon>
        <taxon>Spermatophyta</taxon>
        <taxon>Magnoliopsida</taxon>
        <taxon>Liliopsida</taxon>
        <taxon>Poales</taxon>
        <taxon>Poaceae</taxon>
        <taxon>PACMAD clade</taxon>
        <taxon>Panicoideae</taxon>
        <taxon>Andropogonodae</taxon>
        <taxon>Andropogoneae</taxon>
        <taxon>Sorghinae</taxon>
        <taxon>Sorghum</taxon>
    </lineage>
</organism>
<sequence>MVCAWVAFLSGPQRLNEVVKFVFTEGVSWKLVQFVRDGIKDCNRVCLFQHEARNPICIFCWWLFRRCLGSLFNCVHSAYLGLV</sequence>
<keyword evidence="2" id="KW-1185">Reference proteome</keyword>
<evidence type="ECO:0000313" key="2">
    <source>
        <dbReference type="Proteomes" id="UP000000768"/>
    </source>
</evidence>